<dbReference type="PRINTS" id="PR01217">
    <property type="entry name" value="PRICHEXTENSN"/>
</dbReference>
<feature type="compositionally biased region" description="Low complexity" evidence="1">
    <location>
        <begin position="96"/>
        <end position="108"/>
    </location>
</feature>
<feature type="compositionally biased region" description="Low complexity" evidence="1">
    <location>
        <begin position="78"/>
        <end position="89"/>
    </location>
</feature>
<feature type="compositionally biased region" description="Low complexity" evidence="1">
    <location>
        <begin position="126"/>
        <end position="161"/>
    </location>
</feature>
<keyword evidence="2" id="KW-0472">Membrane</keyword>
<dbReference type="Proteomes" id="UP000321249">
    <property type="component" value="Unassembled WGS sequence"/>
</dbReference>
<reference evidence="4 5" key="1">
    <citation type="journal article" date="2015" name="J. Microbiol.">
        <title>Sphingosinicella ginsenosidimutans sp. nov., with ginsenoside converting activity.</title>
        <authorList>
            <person name="Kim J.K."/>
            <person name="Kang M.S."/>
            <person name="Park S.C."/>
            <person name="Kim K.M."/>
            <person name="Choi K."/>
            <person name="Yoon M.H."/>
            <person name="Im W.T."/>
        </authorList>
    </citation>
    <scope>NUCLEOTIDE SEQUENCE [LARGE SCALE GENOMIC DNA]</scope>
    <source>
        <strain evidence="4 5">BS-11</strain>
    </source>
</reference>
<keyword evidence="5" id="KW-1185">Reference proteome</keyword>
<keyword evidence="3" id="KW-0732">Signal</keyword>
<dbReference type="NCBIfam" id="TIGR01167">
    <property type="entry name" value="LPXTG_anchor"/>
    <property type="match status" value="1"/>
</dbReference>
<dbReference type="EMBL" id="VOQQ01000001">
    <property type="protein sequence ID" value="TXC62361.1"/>
    <property type="molecule type" value="Genomic_DNA"/>
</dbReference>
<comment type="caution">
    <text evidence="4">The sequence shown here is derived from an EMBL/GenBank/DDBJ whole genome shotgun (WGS) entry which is preliminary data.</text>
</comment>
<accession>A0A5C6TQS7</accession>
<name>A0A5C6TQS7_9SPHN</name>
<protein>
    <submittedName>
        <fullName evidence="4">LPXTG cell wall anchor domain-containing protein</fullName>
    </submittedName>
</protein>
<feature type="region of interest" description="Disordered" evidence="1">
    <location>
        <begin position="60"/>
        <end position="197"/>
    </location>
</feature>
<keyword evidence="2" id="KW-1133">Transmembrane helix</keyword>
<feature type="region of interest" description="Disordered" evidence="1">
    <location>
        <begin position="247"/>
        <end position="273"/>
    </location>
</feature>
<feature type="compositionally biased region" description="Pro residues" evidence="1">
    <location>
        <begin position="252"/>
        <end position="261"/>
    </location>
</feature>
<evidence type="ECO:0000313" key="4">
    <source>
        <dbReference type="EMBL" id="TXC62361.1"/>
    </source>
</evidence>
<gene>
    <name evidence="4" type="ORF">FRZ32_01025</name>
</gene>
<sequence length="443" mass="45896">MWSRSRIGGRGLNRVYMTKGRSSLWIGGAAALLCASAAGAQTEGNSTAPVVAPQLQNFQLPSGNRTAEPTTQGPPAPVGAGTTGPAPTTERPDRGPPIVAVPAAPVMPSLRLPPNLAPQQRGPVIPGGQRPGAPRPATGPAAPSQAPQPQAAAPAQAGPAASPTPEPSAPADTAPETAPAPAPESTPISIPGEPMTPSTGGTLPIWLEIAGGAALALLLGFLLWRRGRPKRLLRAAALAEAEAASAAAASRPSPPPAPAPAAPAAAPAPKADPSARPWLEIDLRAERATFNTAEALVQFELDIANVGEAPARNVRIDVKLFNAGAEQDKEIGAFFRTAGRESARVTLPGVEPGVSGTIRGEVSIAREEMKALRLDERLLYIPVIAVNVLYDHGEGRTGQTSKSYVVGRELQQPSEKMGAFRVDQGPRVWRTIGQRQHKLARRL</sequence>
<keyword evidence="2" id="KW-0812">Transmembrane</keyword>
<evidence type="ECO:0000256" key="2">
    <source>
        <dbReference type="SAM" id="Phobius"/>
    </source>
</evidence>
<feature type="signal peptide" evidence="3">
    <location>
        <begin position="1"/>
        <end position="40"/>
    </location>
</feature>
<evidence type="ECO:0000256" key="3">
    <source>
        <dbReference type="SAM" id="SignalP"/>
    </source>
</evidence>
<feature type="compositionally biased region" description="Low complexity" evidence="1">
    <location>
        <begin position="262"/>
        <end position="273"/>
    </location>
</feature>
<evidence type="ECO:0000313" key="5">
    <source>
        <dbReference type="Proteomes" id="UP000321249"/>
    </source>
</evidence>
<feature type="transmembrane region" description="Helical" evidence="2">
    <location>
        <begin position="203"/>
        <end position="224"/>
    </location>
</feature>
<proteinExistence type="predicted"/>
<feature type="chain" id="PRO_5022891644" evidence="3">
    <location>
        <begin position="41"/>
        <end position="443"/>
    </location>
</feature>
<organism evidence="4 5">
    <name type="scientific">Allosphingosinicella ginsenosidimutans</name>
    <dbReference type="NCBI Taxonomy" id="1176539"/>
    <lineage>
        <taxon>Bacteria</taxon>
        <taxon>Pseudomonadati</taxon>
        <taxon>Pseudomonadota</taxon>
        <taxon>Alphaproteobacteria</taxon>
        <taxon>Sphingomonadales</taxon>
        <taxon>Sphingomonadaceae</taxon>
        <taxon>Allosphingosinicella</taxon>
    </lineage>
</organism>
<evidence type="ECO:0000256" key="1">
    <source>
        <dbReference type="SAM" id="MobiDB-lite"/>
    </source>
</evidence>
<dbReference type="AlphaFoldDB" id="A0A5C6TQS7"/>